<evidence type="ECO:0000313" key="1">
    <source>
        <dbReference type="EMBL" id="KAJ7988623.1"/>
    </source>
</evidence>
<protein>
    <submittedName>
        <fullName evidence="1">Uncharacterized protein</fullName>
    </submittedName>
</protein>
<reference evidence="1" key="1">
    <citation type="submission" date="2021-05" db="EMBL/GenBank/DDBJ databases">
        <authorList>
            <person name="Pan Q."/>
            <person name="Jouanno E."/>
            <person name="Zahm M."/>
            <person name="Klopp C."/>
            <person name="Cabau C."/>
            <person name="Louis A."/>
            <person name="Berthelot C."/>
            <person name="Parey E."/>
            <person name="Roest Crollius H."/>
            <person name="Montfort J."/>
            <person name="Robinson-Rechavi M."/>
            <person name="Bouchez O."/>
            <person name="Lampietro C."/>
            <person name="Lopez Roques C."/>
            <person name="Donnadieu C."/>
            <person name="Postlethwait J."/>
            <person name="Bobe J."/>
            <person name="Dillon D."/>
            <person name="Chandos A."/>
            <person name="von Hippel F."/>
            <person name="Guiguen Y."/>
        </authorList>
    </citation>
    <scope>NUCLEOTIDE SEQUENCE</scope>
    <source>
        <strain evidence="1">YG-Jan2019</strain>
    </source>
</reference>
<sequence>MKGHGLSVRQTYSDITDKDLRRLVSDYLVNSPNTGYRITSGFLRSQGLRLQQNRIRGALRAVDPIGTVLRGLEVSTIPRRPYSVPAPLSLWHIDGNHKLTRWRIVIHGGTDGFSRTIVINLNICLNWPLQCSHALCKLYNVLVCRNEYGVTKEWKTLMLQGSCLNIQTEDQIRRWPQKLILNVHVQ</sequence>
<accession>A0ACC2FBE1</accession>
<dbReference type="Proteomes" id="UP001157502">
    <property type="component" value="Chromosome 30"/>
</dbReference>
<proteinExistence type="predicted"/>
<dbReference type="EMBL" id="CM055757">
    <property type="protein sequence ID" value="KAJ7988623.1"/>
    <property type="molecule type" value="Genomic_DNA"/>
</dbReference>
<organism evidence="1 2">
    <name type="scientific">Dallia pectoralis</name>
    <name type="common">Alaska blackfish</name>
    <dbReference type="NCBI Taxonomy" id="75939"/>
    <lineage>
        <taxon>Eukaryota</taxon>
        <taxon>Metazoa</taxon>
        <taxon>Chordata</taxon>
        <taxon>Craniata</taxon>
        <taxon>Vertebrata</taxon>
        <taxon>Euteleostomi</taxon>
        <taxon>Actinopterygii</taxon>
        <taxon>Neopterygii</taxon>
        <taxon>Teleostei</taxon>
        <taxon>Protacanthopterygii</taxon>
        <taxon>Esociformes</taxon>
        <taxon>Umbridae</taxon>
        <taxon>Dallia</taxon>
    </lineage>
</organism>
<name>A0ACC2FBE1_DALPE</name>
<comment type="caution">
    <text evidence="1">The sequence shown here is derived from an EMBL/GenBank/DDBJ whole genome shotgun (WGS) entry which is preliminary data.</text>
</comment>
<keyword evidence="2" id="KW-1185">Reference proteome</keyword>
<gene>
    <name evidence="1" type="ORF">DPEC_G00311130</name>
</gene>
<evidence type="ECO:0000313" key="2">
    <source>
        <dbReference type="Proteomes" id="UP001157502"/>
    </source>
</evidence>